<sequence length="230" mass="27056">MTKIKDIEHIFFDLDHTLWDFDRNSRLAFADIFQKNKIDVAIDDFLEAYEPINFQYWKYYRESRITKEQLRYGRLKNSFKAIGVSIDDHLIDRLSVDYIDYLPKHNYLFDDAVEQLEDLHKRFKLHIITNGFQEVQQLKLQNSKIDHYFKTVTSSESVGVKKPDSKIFLHAMDQAAAVPGNSLMIGDNYEADIEGALNVGMRSICFNYHKTVLPPHIHKIDFLSDISRYL</sequence>
<proteinExistence type="predicted"/>
<name>A0A1M5ZAY7_9FLAO</name>
<dbReference type="Proteomes" id="UP000184240">
    <property type="component" value="Unassembled WGS sequence"/>
</dbReference>
<dbReference type="InterPro" id="IPR036412">
    <property type="entry name" value="HAD-like_sf"/>
</dbReference>
<dbReference type="SFLD" id="SFLDS00003">
    <property type="entry name" value="Haloacid_Dehalogenase"/>
    <property type="match status" value="1"/>
</dbReference>
<dbReference type="InterPro" id="IPR011951">
    <property type="entry name" value="HAD-SF_hydro_IA_YjjG/PynA"/>
</dbReference>
<dbReference type="OrthoDB" id="9802350at2"/>
<dbReference type="Gene3D" id="1.10.150.240">
    <property type="entry name" value="Putative phosphatase, domain 2"/>
    <property type="match status" value="1"/>
</dbReference>
<reference evidence="3" key="1">
    <citation type="submission" date="2016-11" db="EMBL/GenBank/DDBJ databases">
        <authorList>
            <person name="Varghese N."/>
            <person name="Submissions S."/>
        </authorList>
    </citation>
    <scope>NUCLEOTIDE SEQUENCE [LARGE SCALE GENOMIC DNA]</scope>
    <source>
        <strain evidence="3">DSM 19859</strain>
    </source>
</reference>
<dbReference type="RefSeq" id="WP_072984125.1">
    <property type="nucleotide sequence ID" value="NZ_FQXT01000005.1"/>
</dbReference>
<dbReference type="InterPro" id="IPR023198">
    <property type="entry name" value="PGP-like_dom2"/>
</dbReference>
<dbReference type="SFLD" id="SFLDG01135">
    <property type="entry name" value="C1.5.6:_HAD__Beta-PGM__Phospha"/>
    <property type="match status" value="1"/>
</dbReference>
<evidence type="ECO:0000313" key="3">
    <source>
        <dbReference type="Proteomes" id="UP000184240"/>
    </source>
</evidence>
<gene>
    <name evidence="1" type="ORF">DSM01_2579</name>
    <name evidence="2" type="ORF">SAMN04487999_2866</name>
</gene>
<dbReference type="InterPro" id="IPR052550">
    <property type="entry name" value="Pyrimidine_5'-ntase_YjjG"/>
</dbReference>
<keyword evidence="4" id="KW-1185">Reference proteome</keyword>
<dbReference type="EMBL" id="FQXT01000005">
    <property type="protein sequence ID" value="SHI21394.1"/>
    <property type="molecule type" value="Genomic_DNA"/>
</dbReference>
<dbReference type="Gene3D" id="3.40.50.1000">
    <property type="entry name" value="HAD superfamily/HAD-like"/>
    <property type="match status" value="1"/>
</dbReference>
<dbReference type="Pfam" id="PF13419">
    <property type="entry name" value="HAD_2"/>
    <property type="match status" value="1"/>
</dbReference>
<dbReference type="PANTHER" id="PTHR47478">
    <property type="match status" value="1"/>
</dbReference>
<dbReference type="InterPro" id="IPR041492">
    <property type="entry name" value="HAD_2"/>
</dbReference>
<dbReference type="SUPFAM" id="SSF56784">
    <property type="entry name" value="HAD-like"/>
    <property type="match status" value="1"/>
</dbReference>
<evidence type="ECO:0000313" key="1">
    <source>
        <dbReference type="EMBL" id="RXG28072.1"/>
    </source>
</evidence>
<dbReference type="STRING" id="573501.SAMN04487999_2866"/>
<dbReference type="EMBL" id="QOVN01000005">
    <property type="protein sequence ID" value="RXG28072.1"/>
    <property type="molecule type" value="Genomic_DNA"/>
</dbReference>
<dbReference type="InterPro" id="IPR006439">
    <property type="entry name" value="HAD-SF_hydro_IA"/>
</dbReference>
<dbReference type="GO" id="GO:0008253">
    <property type="term" value="F:5'-nucleotidase activity"/>
    <property type="evidence" value="ECO:0007669"/>
    <property type="project" value="InterPro"/>
</dbReference>
<evidence type="ECO:0000313" key="2">
    <source>
        <dbReference type="EMBL" id="SHI21394.1"/>
    </source>
</evidence>
<dbReference type="NCBIfam" id="TIGR02254">
    <property type="entry name" value="YjjG_YfnB"/>
    <property type="match status" value="1"/>
</dbReference>
<protein>
    <submittedName>
        <fullName evidence="1 2">Hydrolase of the HAD superfamily</fullName>
    </submittedName>
</protein>
<dbReference type="AlphaFoldDB" id="A0A1M5ZAY7"/>
<reference evidence="1 4" key="3">
    <citation type="submission" date="2018-07" db="EMBL/GenBank/DDBJ databases">
        <title>Leeuwenhoekiella genomics.</title>
        <authorList>
            <person name="Tahon G."/>
            <person name="Willems A."/>
        </authorList>
    </citation>
    <scope>NUCLEOTIDE SEQUENCE [LARGE SCALE GENOMIC DNA]</scope>
    <source>
        <strain evidence="1 4">LMG 24856</strain>
    </source>
</reference>
<keyword evidence="2" id="KW-0378">Hydrolase</keyword>
<organism evidence="2 3">
    <name type="scientific">Leeuwenhoekiella palythoae</name>
    <dbReference type="NCBI Taxonomy" id="573501"/>
    <lineage>
        <taxon>Bacteria</taxon>
        <taxon>Pseudomonadati</taxon>
        <taxon>Bacteroidota</taxon>
        <taxon>Flavobacteriia</taxon>
        <taxon>Flavobacteriales</taxon>
        <taxon>Flavobacteriaceae</taxon>
        <taxon>Leeuwenhoekiella</taxon>
    </lineage>
</organism>
<dbReference type="PANTHER" id="PTHR47478:SF1">
    <property type="entry name" value="PYRIMIDINE 5'-NUCLEOTIDASE YJJG"/>
    <property type="match status" value="1"/>
</dbReference>
<dbReference type="InterPro" id="IPR023214">
    <property type="entry name" value="HAD_sf"/>
</dbReference>
<evidence type="ECO:0000313" key="4">
    <source>
        <dbReference type="Proteomes" id="UP000290037"/>
    </source>
</evidence>
<dbReference type="SFLD" id="SFLDG01129">
    <property type="entry name" value="C1.5:_HAD__Beta-PGM__Phosphata"/>
    <property type="match status" value="1"/>
</dbReference>
<dbReference type="Proteomes" id="UP000290037">
    <property type="component" value="Unassembled WGS sequence"/>
</dbReference>
<dbReference type="NCBIfam" id="TIGR01549">
    <property type="entry name" value="HAD-SF-IA-v1"/>
    <property type="match status" value="1"/>
</dbReference>
<accession>A0A1M5ZAY7</accession>
<reference evidence="2" key="2">
    <citation type="submission" date="2016-11" db="EMBL/GenBank/DDBJ databases">
        <authorList>
            <person name="Jaros S."/>
            <person name="Januszkiewicz K."/>
            <person name="Wedrychowicz H."/>
        </authorList>
    </citation>
    <scope>NUCLEOTIDE SEQUENCE [LARGE SCALE GENOMIC DNA]</scope>
    <source>
        <strain evidence="2">DSM 19859</strain>
    </source>
</reference>